<dbReference type="GO" id="GO:0015768">
    <property type="term" value="P:maltose transport"/>
    <property type="evidence" value="ECO:0007669"/>
    <property type="project" value="TreeGrafter"/>
</dbReference>
<name>A0A939QJA9_9MICO</name>
<dbReference type="RefSeq" id="WP_208501902.1">
    <property type="nucleotide sequence ID" value="NZ_JAGFOA010000002.1"/>
</dbReference>
<dbReference type="GO" id="GO:1901982">
    <property type="term" value="F:maltose binding"/>
    <property type="evidence" value="ECO:0007669"/>
    <property type="project" value="TreeGrafter"/>
</dbReference>
<evidence type="ECO:0000313" key="6">
    <source>
        <dbReference type="Proteomes" id="UP000680132"/>
    </source>
</evidence>
<dbReference type="PANTHER" id="PTHR30061">
    <property type="entry name" value="MALTOSE-BINDING PERIPLASMIC PROTEIN"/>
    <property type="match status" value="1"/>
</dbReference>
<dbReference type="SUPFAM" id="SSF53850">
    <property type="entry name" value="Periplasmic binding protein-like II"/>
    <property type="match status" value="1"/>
</dbReference>
<comment type="similarity">
    <text evidence="1">Belongs to the bacterial solute-binding protein 1 family.</text>
</comment>
<keyword evidence="3 4" id="KW-0732">Signal</keyword>
<evidence type="ECO:0000313" key="5">
    <source>
        <dbReference type="EMBL" id="MBO3663170.1"/>
    </source>
</evidence>
<dbReference type="CDD" id="cd13585">
    <property type="entry name" value="PBP2_TMBP_like"/>
    <property type="match status" value="1"/>
</dbReference>
<dbReference type="GO" id="GO:0055052">
    <property type="term" value="C:ATP-binding cassette (ABC) transporter complex, substrate-binding subunit-containing"/>
    <property type="evidence" value="ECO:0007669"/>
    <property type="project" value="TreeGrafter"/>
</dbReference>
<reference evidence="5" key="1">
    <citation type="submission" date="2021-03" db="EMBL/GenBank/DDBJ databases">
        <title>Microbacterium sp. nov., a novel actinobacterium isolated from cow dung.</title>
        <authorList>
            <person name="Zhang L."/>
        </authorList>
    </citation>
    <scope>NUCLEOTIDE SEQUENCE</scope>
    <source>
        <strain evidence="5">NEAU-LLB</strain>
    </source>
</reference>
<sequence length="443" mass="47366">MTRSLRALALLTVGAAGAVALTGCGGGSGGEAEGTIDYWLWDANQLPAYKQCAEDFHKENPDITVKITQTAWDDYWSKLTNAMAAGTAPDVFTDHLSKYADFVNTKQLLEIDTSDVDLSQYAEGLADLWVGQDGKQYGLPKDWDTIAVFYNKAMAEEAGITPEQMSALTWNPEDGGTYEQVIARLTVDKNGVRGDEPGFDKSNVAVYGLGLNASGAGMGQTEWSYLTGTTGWTHTDDNPWGTHYNYDDPRFQDAIAWWASLVEKGYMPRLETVVGGSMADNYGASKTAMTTDGSWMVGQYTGYDGIETGIVPTPVGPSGKNASMFNGLADGIWAGTDDKEAATKWVSYLASTACQDVVGEMAVVFPAITSSTEKAKAAFAEKGVDIAPFTDHVANGTTFLFPITDHAAKIAGIMEPAMDALLTGQAEPDSLTGANEQVNALFE</sequence>
<feature type="signal peptide" evidence="4">
    <location>
        <begin position="1"/>
        <end position="20"/>
    </location>
</feature>
<dbReference type="Gene3D" id="3.40.190.10">
    <property type="entry name" value="Periplasmic binding protein-like II"/>
    <property type="match status" value="1"/>
</dbReference>
<dbReference type="PANTHER" id="PTHR30061:SF50">
    <property type="entry name" value="MALTOSE_MALTODEXTRIN-BINDING PERIPLASMIC PROTEIN"/>
    <property type="match status" value="1"/>
</dbReference>
<keyword evidence="6" id="KW-1185">Reference proteome</keyword>
<feature type="chain" id="PRO_5039708448" evidence="4">
    <location>
        <begin position="21"/>
        <end position="443"/>
    </location>
</feature>
<gene>
    <name evidence="5" type="ORF">J5V96_06560</name>
</gene>
<organism evidence="5 6">
    <name type="scientific">Microbacterium stercoris</name>
    <dbReference type="NCBI Taxonomy" id="2820289"/>
    <lineage>
        <taxon>Bacteria</taxon>
        <taxon>Bacillati</taxon>
        <taxon>Actinomycetota</taxon>
        <taxon>Actinomycetes</taxon>
        <taxon>Micrococcales</taxon>
        <taxon>Microbacteriaceae</taxon>
        <taxon>Microbacterium</taxon>
    </lineage>
</organism>
<evidence type="ECO:0000256" key="4">
    <source>
        <dbReference type="SAM" id="SignalP"/>
    </source>
</evidence>
<dbReference type="GO" id="GO:0042956">
    <property type="term" value="P:maltodextrin transmembrane transport"/>
    <property type="evidence" value="ECO:0007669"/>
    <property type="project" value="TreeGrafter"/>
</dbReference>
<evidence type="ECO:0000256" key="3">
    <source>
        <dbReference type="ARBA" id="ARBA00022729"/>
    </source>
</evidence>
<dbReference type="Pfam" id="PF13416">
    <property type="entry name" value="SBP_bac_8"/>
    <property type="match status" value="1"/>
</dbReference>
<evidence type="ECO:0000256" key="1">
    <source>
        <dbReference type="ARBA" id="ARBA00008520"/>
    </source>
</evidence>
<accession>A0A939QJA9</accession>
<protein>
    <submittedName>
        <fullName evidence="5">Sugar ABC transporter substrate-binding protein</fullName>
    </submittedName>
</protein>
<dbReference type="AlphaFoldDB" id="A0A939QJA9"/>
<dbReference type="Proteomes" id="UP000680132">
    <property type="component" value="Unassembled WGS sequence"/>
</dbReference>
<comment type="caution">
    <text evidence="5">The sequence shown here is derived from an EMBL/GenBank/DDBJ whole genome shotgun (WGS) entry which is preliminary data.</text>
</comment>
<proteinExistence type="inferred from homology"/>
<dbReference type="PROSITE" id="PS51257">
    <property type="entry name" value="PROKAR_LIPOPROTEIN"/>
    <property type="match status" value="1"/>
</dbReference>
<keyword evidence="2" id="KW-0813">Transport</keyword>
<evidence type="ECO:0000256" key="2">
    <source>
        <dbReference type="ARBA" id="ARBA00022448"/>
    </source>
</evidence>
<dbReference type="EMBL" id="JAGFOA010000002">
    <property type="protein sequence ID" value="MBO3663170.1"/>
    <property type="molecule type" value="Genomic_DNA"/>
</dbReference>
<dbReference type="InterPro" id="IPR006059">
    <property type="entry name" value="SBP"/>
</dbReference>